<organism evidence="5 6">
    <name type="scientific">Pseudomonas shirazica</name>
    <dbReference type="NCBI Taxonomy" id="1940636"/>
    <lineage>
        <taxon>Bacteria</taxon>
        <taxon>Pseudomonadati</taxon>
        <taxon>Pseudomonadota</taxon>
        <taxon>Gammaproteobacteria</taxon>
        <taxon>Pseudomonadales</taxon>
        <taxon>Pseudomonadaceae</taxon>
        <taxon>Pseudomonas</taxon>
    </lineage>
</organism>
<name>A0ABY9SV53_9PSED</name>
<keyword evidence="1" id="KW-0805">Transcription regulation</keyword>
<proteinExistence type="predicted"/>
<keyword evidence="3" id="KW-0804">Transcription</keyword>
<dbReference type="PROSITE" id="PS50043">
    <property type="entry name" value="HTH_LUXR_2"/>
    <property type="match status" value="1"/>
</dbReference>
<evidence type="ECO:0000313" key="5">
    <source>
        <dbReference type="EMBL" id="WMY87465.1"/>
    </source>
</evidence>
<accession>A0ABY9SV53</accession>
<dbReference type="EMBL" id="CP127845">
    <property type="protein sequence ID" value="WMY87465.1"/>
    <property type="molecule type" value="Genomic_DNA"/>
</dbReference>
<dbReference type="InterPro" id="IPR000792">
    <property type="entry name" value="Tscrpt_reg_LuxR_C"/>
</dbReference>
<dbReference type="CDD" id="cd06170">
    <property type="entry name" value="LuxR_C_like"/>
    <property type="match status" value="1"/>
</dbReference>
<evidence type="ECO:0000313" key="6">
    <source>
        <dbReference type="Proteomes" id="UP001258940"/>
    </source>
</evidence>
<dbReference type="PANTHER" id="PTHR44688">
    <property type="entry name" value="DNA-BINDING TRANSCRIPTIONAL ACTIVATOR DEVR_DOSR"/>
    <property type="match status" value="1"/>
</dbReference>
<evidence type="ECO:0000256" key="3">
    <source>
        <dbReference type="ARBA" id="ARBA00023163"/>
    </source>
</evidence>
<gene>
    <name evidence="5" type="ORF">QR297_11685</name>
</gene>
<evidence type="ECO:0000256" key="2">
    <source>
        <dbReference type="ARBA" id="ARBA00023125"/>
    </source>
</evidence>
<dbReference type="Pfam" id="PF00196">
    <property type="entry name" value="GerE"/>
    <property type="match status" value="1"/>
</dbReference>
<dbReference type="InterPro" id="IPR036388">
    <property type="entry name" value="WH-like_DNA-bd_sf"/>
</dbReference>
<evidence type="ECO:0000256" key="1">
    <source>
        <dbReference type="ARBA" id="ARBA00023015"/>
    </source>
</evidence>
<dbReference type="Gene3D" id="1.10.10.10">
    <property type="entry name" value="Winged helix-like DNA-binding domain superfamily/Winged helix DNA-binding domain"/>
    <property type="match status" value="1"/>
</dbReference>
<keyword evidence="6" id="KW-1185">Reference proteome</keyword>
<dbReference type="RefSeq" id="WP_309673727.1">
    <property type="nucleotide sequence ID" value="NZ_CP127845.1"/>
</dbReference>
<sequence length="231" mass="26537">MYTTELSNKCHDYARNTTTFLKNTTGCSAVVFTWYQGDSNQPPHFQLGADERMIAEYYDSYYEADPLRADRLIQSETYYDTLSNARERHDKNLLERYYPFLRKYKIQEEFDLLFCAGGTPVASAALLMQDGKTESLRNGDLQEVHRYLQYTFSILPAVRLIELNTELESRYKLTPKERAVAELLVAGESNKSIAALLGMELPTTKTHVLHIFEKLQVESRAKVISLLAGIR</sequence>
<keyword evidence="2" id="KW-0238">DNA-binding</keyword>
<reference evidence="5 6" key="1">
    <citation type="journal article" date="2023" name="J Bioinform Genom">
        <title>Complete genome sequence of the bacterium Pseudomonas shirazica hy376 from natural waters of algiers.</title>
        <authorList>
            <person name="Haffaressas Y."/>
            <person name="Seghouani N."/>
            <person name="Arzamasceva V.O."/>
            <person name="Tepeeva A.N."/>
            <person name="Vasilenko O.V."/>
        </authorList>
    </citation>
    <scope>NUCLEOTIDE SEQUENCE [LARGE SCALE GENOMIC DNA]</scope>
    <source>
        <strain evidence="5 6">HY376</strain>
    </source>
</reference>
<dbReference type="PRINTS" id="PR00038">
    <property type="entry name" value="HTHLUXR"/>
</dbReference>
<evidence type="ECO:0000259" key="4">
    <source>
        <dbReference type="PROSITE" id="PS50043"/>
    </source>
</evidence>
<protein>
    <submittedName>
        <fullName evidence="5">Helix-turn-helix transcriptional regulator</fullName>
    </submittedName>
</protein>
<dbReference type="Proteomes" id="UP001258940">
    <property type="component" value="Chromosome"/>
</dbReference>
<dbReference type="SMART" id="SM00421">
    <property type="entry name" value="HTH_LUXR"/>
    <property type="match status" value="1"/>
</dbReference>
<dbReference type="PANTHER" id="PTHR44688:SF16">
    <property type="entry name" value="DNA-BINDING TRANSCRIPTIONAL ACTIVATOR DEVR_DOSR"/>
    <property type="match status" value="1"/>
</dbReference>
<feature type="domain" description="HTH luxR-type" evidence="4">
    <location>
        <begin position="166"/>
        <end position="231"/>
    </location>
</feature>
<dbReference type="InterPro" id="IPR016032">
    <property type="entry name" value="Sig_transdc_resp-reg_C-effctor"/>
</dbReference>
<dbReference type="SUPFAM" id="SSF46894">
    <property type="entry name" value="C-terminal effector domain of the bipartite response regulators"/>
    <property type="match status" value="1"/>
</dbReference>